<dbReference type="PANTHER" id="PTHR34474:SF2">
    <property type="entry name" value="SIGNAL TRANSDUCTION PROTEIN TRAP"/>
    <property type="match status" value="1"/>
</dbReference>
<dbReference type="EMBL" id="JAOUSF010000001">
    <property type="protein sequence ID" value="MCU9612498.1"/>
    <property type="molecule type" value="Genomic_DNA"/>
</dbReference>
<comment type="caution">
    <text evidence="2">The sequence shown here is derived from an EMBL/GenBank/DDBJ whole genome shotgun (WGS) entry which is preliminary data.</text>
</comment>
<reference evidence="2" key="1">
    <citation type="submission" date="2022-10" db="EMBL/GenBank/DDBJ databases">
        <title>Description of Fervidibacillus gen. nov. in the family Fervidibacillaceae fam. nov. with two species, Fervidibacillus albus sp. nov., and Fervidibacillus halotolerans sp. nov., isolated from tidal flat sediments.</title>
        <authorList>
            <person name="Kwon K.K."/>
            <person name="Yang S.-H."/>
        </authorList>
    </citation>
    <scope>NUCLEOTIDE SEQUENCE</scope>
    <source>
        <strain evidence="2">JCM 19140</strain>
    </source>
</reference>
<dbReference type="SUPFAM" id="SSF54909">
    <property type="entry name" value="Dimeric alpha+beta barrel"/>
    <property type="match status" value="1"/>
</dbReference>
<feature type="domain" description="ABM" evidence="1">
    <location>
        <begin position="72"/>
        <end position="131"/>
    </location>
</feature>
<accession>A0AAE3IRW1</accession>
<evidence type="ECO:0000313" key="2">
    <source>
        <dbReference type="EMBL" id="MCU9612498.1"/>
    </source>
</evidence>
<evidence type="ECO:0000259" key="1">
    <source>
        <dbReference type="Pfam" id="PF03992"/>
    </source>
</evidence>
<keyword evidence="2" id="KW-0560">Oxidoreductase</keyword>
<dbReference type="InterPro" id="IPR050404">
    <property type="entry name" value="Heme-degrading_MO"/>
</dbReference>
<dbReference type="Proteomes" id="UP001209318">
    <property type="component" value="Unassembled WGS sequence"/>
</dbReference>
<name>A0AAE3IRW1_9BACI</name>
<dbReference type="InterPro" id="IPR007138">
    <property type="entry name" value="ABM_dom"/>
</dbReference>
<proteinExistence type="predicted"/>
<dbReference type="Pfam" id="PF03992">
    <property type="entry name" value="ABM"/>
    <property type="match status" value="1"/>
</dbReference>
<dbReference type="GO" id="GO:0004497">
    <property type="term" value="F:monooxygenase activity"/>
    <property type="evidence" value="ECO:0007669"/>
    <property type="project" value="UniProtKB-KW"/>
</dbReference>
<dbReference type="Gene3D" id="3.30.70.100">
    <property type="match status" value="1"/>
</dbReference>
<dbReference type="InterPro" id="IPR011008">
    <property type="entry name" value="Dimeric_a/b-barrel"/>
</dbReference>
<protein>
    <submittedName>
        <fullName evidence="2">Antibiotic biosynthesis monooxygenase</fullName>
    </submittedName>
</protein>
<organism evidence="2 3">
    <name type="scientific">Perspicuibacillus lycopersici</name>
    <dbReference type="NCBI Taxonomy" id="1325689"/>
    <lineage>
        <taxon>Bacteria</taxon>
        <taxon>Bacillati</taxon>
        <taxon>Bacillota</taxon>
        <taxon>Bacilli</taxon>
        <taxon>Bacillales</taxon>
        <taxon>Bacillaceae</taxon>
        <taxon>Perspicuibacillus</taxon>
    </lineage>
</organism>
<dbReference type="AlphaFoldDB" id="A0AAE3IRW1"/>
<dbReference type="RefSeq" id="WP_263071684.1">
    <property type="nucleotide sequence ID" value="NZ_JAOUSF010000001.1"/>
</dbReference>
<dbReference type="PANTHER" id="PTHR34474">
    <property type="entry name" value="SIGNAL TRANSDUCTION PROTEIN TRAP"/>
    <property type="match status" value="1"/>
</dbReference>
<gene>
    <name evidence="2" type="ORF">OEV98_02830</name>
</gene>
<evidence type="ECO:0000313" key="3">
    <source>
        <dbReference type="Proteomes" id="UP001209318"/>
    </source>
</evidence>
<keyword evidence="2" id="KW-0503">Monooxygenase</keyword>
<keyword evidence="3" id="KW-1185">Reference proteome</keyword>
<sequence length="175" mass="20322">MEKIFITTGTYPFLQKIEAKYPTEKLVMMFSSDHVLLLHETSGKSIFQVPRKYDVFHSDGEFPRKGVAIFQHIPINEENRPIFEYHAKKLLDNSSTVKGLIAFRMLRPAKSDTYIIITCWEKAEDFSNWKKMQVLFEEDGMLSKLTPPPGNVYQSPSYIATYTIDREMNASQEEN</sequence>